<dbReference type="Proteomes" id="UP000515211">
    <property type="component" value="Chromosome 3"/>
</dbReference>
<dbReference type="RefSeq" id="XP_052114220.1">
    <property type="nucleotide sequence ID" value="XM_052258260.1"/>
</dbReference>
<reference evidence="1" key="1">
    <citation type="journal article" date="2016" name="Nat. Genet.">
        <title>The genome sequences of Arachis duranensis and Arachis ipaensis, the diploid ancestors of cultivated peanut.</title>
        <authorList>
            <person name="Bertioli D.J."/>
            <person name="Cannon S.B."/>
            <person name="Froenicke L."/>
            <person name="Huang G."/>
            <person name="Farmer A.D."/>
            <person name="Cannon E.K."/>
            <person name="Liu X."/>
            <person name="Gao D."/>
            <person name="Clevenger J."/>
            <person name="Dash S."/>
            <person name="Ren L."/>
            <person name="Moretzsohn M.C."/>
            <person name="Shirasawa K."/>
            <person name="Huang W."/>
            <person name="Vidigal B."/>
            <person name="Abernathy B."/>
            <person name="Chu Y."/>
            <person name="Niederhuth C.E."/>
            <person name="Umale P."/>
            <person name="Araujo A.C."/>
            <person name="Kozik A."/>
            <person name="Kim K.D."/>
            <person name="Burow M.D."/>
            <person name="Varshney R.K."/>
            <person name="Wang X."/>
            <person name="Zhang X."/>
            <person name="Barkley N."/>
            <person name="Guimaraes P.M."/>
            <person name="Isobe S."/>
            <person name="Guo B."/>
            <person name="Liao B."/>
            <person name="Stalker H.T."/>
            <person name="Schmitz R.J."/>
            <person name="Scheffler B.E."/>
            <person name="Leal-Bertioli S.C."/>
            <person name="Xun X."/>
            <person name="Jackson S.A."/>
            <person name="Michelmore R."/>
            <person name="Ozias-Akins P."/>
        </authorList>
    </citation>
    <scope>NUCLEOTIDE SEQUENCE [LARGE SCALE GENOMIC DNA]</scope>
    <source>
        <strain evidence="1">cv. V14167</strain>
    </source>
</reference>
<evidence type="ECO:0000313" key="2">
    <source>
        <dbReference type="RefSeq" id="XP_052114220.1"/>
    </source>
</evidence>
<dbReference type="InterPro" id="IPR021109">
    <property type="entry name" value="Peptidase_aspartic_dom_sf"/>
</dbReference>
<proteinExistence type="predicted"/>
<accession>A0A9C6THQ7</accession>
<dbReference type="AlphaFoldDB" id="A0A9C6THQ7"/>
<dbReference type="PANTHER" id="PTHR33067">
    <property type="entry name" value="RNA-DIRECTED DNA POLYMERASE-RELATED"/>
    <property type="match status" value="1"/>
</dbReference>
<dbReference type="PANTHER" id="PTHR33067:SF9">
    <property type="entry name" value="RNA-DIRECTED DNA POLYMERASE"/>
    <property type="match status" value="1"/>
</dbReference>
<dbReference type="GeneID" id="107478948"/>
<dbReference type="CDD" id="cd00303">
    <property type="entry name" value="retropepsin_like"/>
    <property type="match status" value="1"/>
</dbReference>
<sequence length="331" mass="37483">MAKTPKEADELIEMVSNNQYIYTSERNPANTRTTQKRKGMEVDTLDAILAQNKLINTEVNPREECKSLTLGKEAVPKEEDVAEDLKEKKAQEEAGSAFVHTSIVIEESKVQHLQNVQEEIKDEQLAQFLAVFKKLQINILFAEVLEKKPPYMACLKSVFSEKKALRGDETVVLTKKCSALVQKKLPRKLLDPRSFLIPCTIGTITFEKSLCNLGSSINLSSLSVMKKLGIQEAQPIRISLEMVDKFLKRAYRVVENILVKVEDLYLPTNFVILDIGEENDDSIILGRPFLATGRALIDVERGELVMRLWEDHVLFKIPKPQSFSDKESTSM</sequence>
<reference evidence="2" key="2">
    <citation type="submission" date="2025-08" db="UniProtKB">
        <authorList>
            <consortium name="RefSeq"/>
        </authorList>
    </citation>
    <scope>IDENTIFICATION</scope>
    <source>
        <tissue evidence="2">Whole plant</tissue>
    </source>
</reference>
<gene>
    <name evidence="2" type="primary">LOC107478948</name>
</gene>
<protein>
    <submittedName>
        <fullName evidence="2">Uncharacterized protein LOC107478948</fullName>
    </submittedName>
</protein>
<dbReference type="Gene3D" id="2.40.70.10">
    <property type="entry name" value="Acid Proteases"/>
    <property type="match status" value="1"/>
</dbReference>
<dbReference type="KEGG" id="adu:107478948"/>
<evidence type="ECO:0000313" key="1">
    <source>
        <dbReference type="Proteomes" id="UP000515211"/>
    </source>
</evidence>
<keyword evidence="1" id="KW-1185">Reference proteome</keyword>
<organism evidence="1 2">
    <name type="scientific">Arachis duranensis</name>
    <name type="common">Wild peanut</name>
    <dbReference type="NCBI Taxonomy" id="130453"/>
    <lineage>
        <taxon>Eukaryota</taxon>
        <taxon>Viridiplantae</taxon>
        <taxon>Streptophyta</taxon>
        <taxon>Embryophyta</taxon>
        <taxon>Tracheophyta</taxon>
        <taxon>Spermatophyta</taxon>
        <taxon>Magnoliopsida</taxon>
        <taxon>eudicotyledons</taxon>
        <taxon>Gunneridae</taxon>
        <taxon>Pentapetalae</taxon>
        <taxon>rosids</taxon>
        <taxon>fabids</taxon>
        <taxon>Fabales</taxon>
        <taxon>Fabaceae</taxon>
        <taxon>Papilionoideae</taxon>
        <taxon>50 kb inversion clade</taxon>
        <taxon>dalbergioids sensu lato</taxon>
        <taxon>Dalbergieae</taxon>
        <taxon>Pterocarpus clade</taxon>
        <taxon>Arachis</taxon>
    </lineage>
</organism>
<name>A0A9C6THQ7_ARADU</name>